<dbReference type="WBParaSite" id="PTRK_0000670100.1">
    <property type="protein sequence ID" value="PTRK_0000670100.1"/>
    <property type="gene ID" value="PTRK_0000670100"/>
</dbReference>
<dbReference type="Proteomes" id="UP000038045">
    <property type="component" value="Unplaced"/>
</dbReference>
<proteinExistence type="predicted"/>
<organism evidence="1 2">
    <name type="scientific">Parastrongyloides trichosuri</name>
    <name type="common">Possum-specific nematode worm</name>
    <dbReference type="NCBI Taxonomy" id="131310"/>
    <lineage>
        <taxon>Eukaryota</taxon>
        <taxon>Metazoa</taxon>
        <taxon>Ecdysozoa</taxon>
        <taxon>Nematoda</taxon>
        <taxon>Chromadorea</taxon>
        <taxon>Rhabditida</taxon>
        <taxon>Tylenchina</taxon>
        <taxon>Panagrolaimomorpha</taxon>
        <taxon>Strongyloidoidea</taxon>
        <taxon>Strongyloididae</taxon>
        <taxon>Parastrongyloides</taxon>
    </lineage>
</organism>
<name>A0A0N4ZG23_PARTI</name>
<protein>
    <submittedName>
        <fullName evidence="2">Uncharacterized protein</fullName>
    </submittedName>
</protein>
<reference evidence="2" key="1">
    <citation type="submission" date="2017-02" db="UniProtKB">
        <authorList>
            <consortium name="WormBaseParasite"/>
        </authorList>
    </citation>
    <scope>IDENTIFICATION</scope>
</reference>
<accession>A0A0N4ZG23</accession>
<keyword evidence="1" id="KW-1185">Reference proteome</keyword>
<evidence type="ECO:0000313" key="2">
    <source>
        <dbReference type="WBParaSite" id="PTRK_0000670100.1"/>
    </source>
</evidence>
<evidence type="ECO:0000313" key="1">
    <source>
        <dbReference type="Proteomes" id="UP000038045"/>
    </source>
</evidence>
<sequence length="318" mass="36422">MFFSTSTPIGNDNLECRSSPRTSHVEVMNGNSSKEIEAKKSLVQNIDLEEKPDENGNFKNVQSAYNIPLPSPLEAISPITKEDLKLNGTSDFYDDFGDTTKDDDTMNQKMQEVIDKIYDWVLNENKHTMYQVNENPVNEDFFRWIDEEERDKIINDVIGTFKRNGFVEVLDDVEVEKRYFEKNLDAIPLHLLLVHSTEDLLESLPSIKTLKSDCDGKLFTLNDKCDIEEFVSSKNNPLNHFINDTTSDFSDDAETQSYANSSFGFQTECDFADLMNAAMELELENNNADDDVHLNSSFIEYADSEVEIELPDSFYENL</sequence>
<dbReference type="AlphaFoldDB" id="A0A0N4ZG23"/>